<feature type="compositionally biased region" description="Low complexity" evidence="1">
    <location>
        <begin position="174"/>
        <end position="184"/>
    </location>
</feature>
<feature type="compositionally biased region" description="Low complexity" evidence="1">
    <location>
        <begin position="347"/>
        <end position="359"/>
    </location>
</feature>
<feature type="region of interest" description="Disordered" evidence="1">
    <location>
        <begin position="319"/>
        <end position="383"/>
    </location>
</feature>
<feature type="compositionally biased region" description="Basic and acidic residues" evidence="1">
    <location>
        <begin position="132"/>
        <end position="142"/>
    </location>
</feature>
<evidence type="ECO:0008006" key="4">
    <source>
        <dbReference type="Google" id="ProtNLM"/>
    </source>
</evidence>
<gene>
    <name evidence="2" type="ORF">OC846_000240</name>
</gene>
<dbReference type="EMBL" id="JAPDMZ010000003">
    <property type="protein sequence ID" value="KAK0557673.1"/>
    <property type="molecule type" value="Genomic_DNA"/>
</dbReference>
<accession>A0AAN6GW25</accession>
<feature type="region of interest" description="Disordered" evidence="1">
    <location>
        <begin position="132"/>
        <end position="184"/>
    </location>
</feature>
<name>A0AAN6GW25_9BASI</name>
<protein>
    <recommendedName>
        <fullName evidence="4">FCP1 homology domain-containing protein</fullName>
    </recommendedName>
</protein>
<comment type="caution">
    <text evidence="2">The sequence shown here is derived from an EMBL/GenBank/DDBJ whole genome shotgun (WGS) entry which is preliminary data.</text>
</comment>
<sequence length="559" mass="61752">MRTTTRPSYQATASLSALQPRSPTPLPLTLLLDLNGTLLLRKERKAASSIAPTHRPYLRSFLLYALGVPSQHEEALARNAQIDRTILHNLNDWPSQQPRMNKKANVRRNEAVSRLHALSKELKLDLSIGDTANHRETHHPDHDDDDDDSDGHDQQQEVAIDDDDQHGPWAPLVPASSSSRAPNPAALNPRLHVIIWSSAKPENVQRMIRSMCLPSWKSPTLESRTRIVPNVGAGPNTDSSLALLTRIQHIWSRDTLVPIDSHAYNNKVQCIKDLEIVWWALNYEAAAARHPDREKNFLLWKSGYAASFASKNTRLFASERSRQDWARPDEDGLDWVPAFSTTSPAKSTEPLPSPTSSSENISQLASGTEEEHAPLPKIGQTSGTGSAAAEAAYLANKLGPWSAKNTLLLDDTPAKAALQPFNHLCVPEFTEEEASIAKEVREQIEYELGATAPSDDSGRLSAWNQDVRLLNGSPVAAAKLDNVLLQLVGVLDEARHQPNVAAWIRAGGLEGFGGRTFRPRNADEGQVRQKFKWDSPQTADGWAERGRNVLQRLGLPLLV</sequence>
<proteinExistence type="predicted"/>
<evidence type="ECO:0000256" key="1">
    <source>
        <dbReference type="SAM" id="MobiDB-lite"/>
    </source>
</evidence>
<evidence type="ECO:0000313" key="3">
    <source>
        <dbReference type="Proteomes" id="UP001176517"/>
    </source>
</evidence>
<feature type="region of interest" description="Disordered" evidence="1">
    <location>
        <begin position="1"/>
        <end position="20"/>
    </location>
</feature>
<dbReference type="InterPro" id="IPR023214">
    <property type="entry name" value="HAD_sf"/>
</dbReference>
<dbReference type="Gene3D" id="3.40.50.1000">
    <property type="entry name" value="HAD superfamily/HAD-like"/>
    <property type="match status" value="3"/>
</dbReference>
<evidence type="ECO:0000313" key="2">
    <source>
        <dbReference type="EMBL" id="KAK0557673.1"/>
    </source>
</evidence>
<dbReference type="AlphaFoldDB" id="A0AAN6GW25"/>
<dbReference type="Proteomes" id="UP001176517">
    <property type="component" value="Unassembled WGS sequence"/>
</dbReference>
<reference evidence="2" key="1">
    <citation type="journal article" date="2023" name="PhytoFront">
        <title>Draft Genome Resources of Seven Strains of Tilletia horrida, Causal Agent of Kernel Smut of Rice.</title>
        <authorList>
            <person name="Khanal S."/>
            <person name="Antony Babu S."/>
            <person name="Zhou X.G."/>
        </authorList>
    </citation>
    <scope>NUCLEOTIDE SEQUENCE</scope>
    <source>
        <strain evidence="2">TX6</strain>
    </source>
</reference>
<keyword evidence="3" id="KW-1185">Reference proteome</keyword>
<organism evidence="2 3">
    <name type="scientific">Tilletia horrida</name>
    <dbReference type="NCBI Taxonomy" id="155126"/>
    <lineage>
        <taxon>Eukaryota</taxon>
        <taxon>Fungi</taxon>
        <taxon>Dikarya</taxon>
        <taxon>Basidiomycota</taxon>
        <taxon>Ustilaginomycotina</taxon>
        <taxon>Exobasidiomycetes</taxon>
        <taxon>Tilletiales</taxon>
        <taxon>Tilletiaceae</taxon>
        <taxon>Tilletia</taxon>
    </lineage>
</organism>
<feature type="compositionally biased region" description="Basic and acidic residues" evidence="1">
    <location>
        <begin position="319"/>
        <end position="330"/>
    </location>
</feature>